<proteinExistence type="predicted"/>
<reference evidence="2 3" key="1">
    <citation type="submission" date="2021-03" db="EMBL/GenBank/DDBJ databases">
        <title>Winogradskyella sp. nov., isolated from costal sediment.</title>
        <authorList>
            <person name="Gao C."/>
        </authorList>
    </citation>
    <scope>NUCLEOTIDE SEQUENCE [LARGE SCALE GENOMIC DNA]</scope>
    <source>
        <strain evidence="2 3">DF17</strain>
    </source>
</reference>
<protein>
    <recommendedName>
        <fullName evidence="4">Lipocalin-like domain-containing protein</fullName>
    </recommendedName>
</protein>
<evidence type="ECO:0008006" key="4">
    <source>
        <dbReference type="Google" id="ProtNLM"/>
    </source>
</evidence>
<evidence type="ECO:0000313" key="2">
    <source>
        <dbReference type="EMBL" id="MBO3117899.1"/>
    </source>
</evidence>
<dbReference type="Proteomes" id="UP000676776">
    <property type="component" value="Unassembled WGS sequence"/>
</dbReference>
<feature type="chain" id="PRO_5045127692" description="Lipocalin-like domain-containing protein" evidence="1">
    <location>
        <begin position="18"/>
        <end position="131"/>
    </location>
</feature>
<evidence type="ECO:0000256" key="1">
    <source>
        <dbReference type="SAM" id="SignalP"/>
    </source>
</evidence>
<keyword evidence="1" id="KW-0732">Signal</keyword>
<evidence type="ECO:0000313" key="3">
    <source>
        <dbReference type="Proteomes" id="UP000676776"/>
    </source>
</evidence>
<dbReference type="RefSeq" id="WP_208155256.1">
    <property type="nucleotide sequence ID" value="NZ_JAGEVF010000014.1"/>
</dbReference>
<keyword evidence="3" id="KW-1185">Reference proteome</keyword>
<accession>A0ABS3T573</accession>
<name>A0ABS3T573_9FLAO</name>
<dbReference type="EMBL" id="JAGEVF010000014">
    <property type="protein sequence ID" value="MBO3117899.1"/>
    <property type="molecule type" value="Genomic_DNA"/>
</dbReference>
<organism evidence="2 3">
    <name type="scientific">Winogradskyella pelagia</name>
    <dbReference type="NCBI Taxonomy" id="2819984"/>
    <lineage>
        <taxon>Bacteria</taxon>
        <taxon>Pseudomonadati</taxon>
        <taxon>Bacteroidota</taxon>
        <taxon>Flavobacteriia</taxon>
        <taxon>Flavobacteriales</taxon>
        <taxon>Flavobacteriaceae</taxon>
        <taxon>Winogradskyella</taxon>
    </lineage>
</organism>
<feature type="signal peptide" evidence="1">
    <location>
        <begin position="1"/>
        <end position="17"/>
    </location>
</feature>
<gene>
    <name evidence="2" type="ORF">J4050_14175</name>
</gene>
<sequence length="131" mass="15054">MFRAVVLFWFLSFFCRAQQTAQHGNDFEEIIGTWIAEGSANVSRWVFNSIGTMQDYSKGGVTKTYHWEIITAVVGGFKSSYLELKLVTDTSTERNYEISLLTEEKMTLIYQRLNNQGIGKSFTFLQTKLAR</sequence>
<comment type="caution">
    <text evidence="2">The sequence shown here is derived from an EMBL/GenBank/DDBJ whole genome shotgun (WGS) entry which is preliminary data.</text>
</comment>